<evidence type="ECO:0000259" key="2">
    <source>
        <dbReference type="Pfam" id="PF14534"/>
    </source>
</evidence>
<evidence type="ECO:0000313" key="4">
    <source>
        <dbReference type="Proteomes" id="UP000683507"/>
    </source>
</evidence>
<dbReference type="Proteomes" id="UP000683507">
    <property type="component" value="Chromosome"/>
</dbReference>
<proteinExistence type="predicted"/>
<keyword evidence="1" id="KW-0732">Signal</keyword>
<accession>A0A916NS49</accession>
<feature type="signal peptide" evidence="1">
    <location>
        <begin position="1"/>
        <end position="20"/>
    </location>
</feature>
<sequence length="146" mass="16738">MKRACTLLILLFGHFSFCQSDIDSLNTTEQEILSVNREMESEFNNGNYSKVGEFYADSAAMVGNKVEVIGKENLIAYWGKFENAHKWKLENIEITVLSPDVVLQRGYSNISYYSGNVLQTARSIFSLVWIRTEDGWKILVDHFSPR</sequence>
<organism evidence="3 4">
    <name type="scientific">Parvicella tangerina</name>
    <dbReference type="NCBI Taxonomy" id="2829795"/>
    <lineage>
        <taxon>Bacteria</taxon>
        <taxon>Pseudomonadati</taxon>
        <taxon>Bacteroidota</taxon>
        <taxon>Flavobacteriia</taxon>
        <taxon>Flavobacteriales</taxon>
        <taxon>Parvicellaceae</taxon>
        <taxon>Parvicella</taxon>
    </lineage>
</organism>
<dbReference type="EMBL" id="OU015584">
    <property type="protein sequence ID" value="CAG5083042.1"/>
    <property type="molecule type" value="Genomic_DNA"/>
</dbReference>
<dbReference type="Pfam" id="PF14534">
    <property type="entry name" value="DUF4440"/>
    <property type="match status" value="1"/>
</dbReference>
<dbReference type="KEGG" id="ptan:CRYO30217_02074"/>
<dbReference type="Gene3D" id="3.10.450.50">
    <property type="match status" value="1"/>
</dbReference>
<dbReference type="AlphaFoldDB" id="A0A916NS49"/>
<feature type="domain" description="DUF4440" evidence="2">
    <location>
        <begin position="32"/>
        <end position="138"/>
    </location>
</feature>
<keyword evidence="4" id="KW-1185">Reference proteome</keyword>
<protein>
    <recommendedName>
        <fullName evidence="2">DUF4440 domain-containing protein</fullName>
    </recommendedName>
</protein>
<dbReference type="InterPro" id="IPR027843">
    <property type="entry name" value="DUF4440"/>
</dbReference>
<gene>
    <name evidence="3" type="ORF">CRYO30217_02074</name>
</gene>
<feature type="chain" id="PRO_5038123265" description="DUF4440 domain-containing protein" evidence="1">
    <location>
        <begin position="21"/>
        <end position="146"/>
    </location>
</feature>
<reference evidence="3" key="1">
    <citation type="submission" date="2021-04" db="EMBL/GenBank/DDBJ databases">
        <authorList>
            <person name="Rodrigo-Torres L."/>
            <person name="Arahal R. D."/>
            <person name="Lucena T."/>
        </authorList>
    </citation>
    <scope>NUCLEOTIDE SEQUENCE</scope>
    <source>
        <strain evidence="3">AS29M-1</strain>
    </source>
</reference>
<dbReference type="SUPFAM" id="SSF54427">
    <property type="entry name" value="NTF2-like"/>
    <property type="match status" value="1"/>
</dbReference>
<evidence type="ECO:0000256" key="1">
    <source>
        <dbReference type="SAM" id="SignalP"/>
    </source>
</evidence>
<evidence type="ECO:0000313" key="3">
    <source>
        <dbReference type="EMBL" id="CAG5083042.1"/>
    </source>
</evidence>
<name>A0A916NS49_9FLAO</name>
<dbReference type="RefSeq" id="WP_258542285.1">
    <property type="nucleotide sequence ID" value="NZ_OU015584.1"/>
</dbReference>
<dbReference type="InterPro" id="IPR032710">
    <property type="entry name" value="NTF2-like_dom_sf"/>
</dbReference>